<dbReference type="CDD" id="cd00093">
    <property type="entry name" value="HTH_XRE"/>
    <property type="match status" value="1"/>
</dbReference>
<dbReference type="PROSITE" id="PS50943">
    <property type="entry name" value="HTH_CROC1"/>
    <property type="match status" value="1"/>
</dbReference>
<evidence type="ECO:0000259" key="1">
    <source>
        <dbReference type="PROSITE" id="PS50943"/>
    </source>
</evidence>
<dbReference type="Gene3D" id="1.10.260.40">
    <property type="entry name" value="lambda repressor-like DNA-binding domains"/>
    <property type="match status" value="1"/>
</dbReference>
<protein>
    <submittedName>
        <fullName evidence="2">Transcriptional regulator with XRE-family HTH domain</fullName>
    </submittedName>
</protein>
<feature type="domain" description="HTH cro/C1-type" evidence="1">
    <location>
        <begin position="23"/>
        <end position="78"/>
    </location>
</feature>
<dbReference type="SUPFAM" id="SSF47413">
    <property type="entry name" value="lambda repressor-like DNA-binding domains"/>
    <property type="match status" value="1"/>
</dbReference>
<name>A0ABT9VIG2_9BACI</name>
<dbReference type="RefSeq" id="WP_306978226.1">
    <property type="nucleotide sequence ID" value="NZ_JAUSTQ010000017.1"/>
</dbReference>
<dbReference type="InterPro" id="IPR010982">
    <property type="entry name" value="Lambda_DNA-bd_dom_sf"/>
</dbReference>
<dbReference type="Proteomes" id="UP001224359">
    <property type="component" value="Unassembled WGS sequence"/>
</dbReference>
<proteinExistence type="predicted"/>
<dbReference type="SMART" id="SM00530">
    <property type="entry name" value="HTH_XRE"/>
    <property type="match status" value="1"/>
</dbReference>
<sequence length="153" mass="17541">MQDQTFYVDQEERKITTRFAVMLKHERKRQGLSLQRLGELTGMSASYIHRVETTERQNPSLTVVLLLAKALEFTPYQLFNLFIDVDGDWNATPSLEELLMAHEFTIGETKIDNVQAKQALIKMVELVVYEMSEKVTIDDASTLSKLVSEFHSA</sequence>
<organism evidence="2 3">
    <name type="scientific">Alkalibacillus salilacus</name>
    <dbReference type="NCBI Taxonomy" id="284582"/>
    <lineage>
        <taxon>Bacteria</taxon>
        <taxon>Bacillati</taxon>
        <taxon>Bacillota</taxon>
        <taxon>Bacilli</taxon>
        <taxon>Bacillales</taxon>
        <taxon>Bacillaceae</taxon>
        <taxon>Alkalibacillus</taxon>
    </lineage>
</organism>
<reference evidence="2 3" key="1">
    <citation type="submission" date="2023-07" db="EMBL/GenBank/DDBJ databases">
        <title>Genomic Encyclopedia of Type Strains, Phase IV (KMG-IV): sequencing the most valuable type-strain genomes for metagenomic binning, comparative biology and taxonomic classification.</title>
        <authorList>
            <person name="Goeker M."/>
        </authorList>
    </citation>
    <scope>NUCLEOTIDE SEQUENCE [LARGE SCALE GENOMIC DNA]</scope>
    <source>
        <strain evidence="2 3">DSM 16460</strain>
    </source>
</reference>
<accession>A0ABT9VIG2</accession>
<dbReference type="Pfam" id="PF13560">
    <property type="entry name" value="HTH_31"/>
    <property type="match status" value="1"/>
</dbReference>
<dbReference type="EMBL" id="JAUSTQ010000017">
    <property type="protein sequence ID" value="MDQ0160750.1"/>
    <property type="molecule type" value="Genomic_DNA"/>
</dbReference>
<evidence type="ECO:0000313" key="3">
    <source>
        <dbReference type="Proteomes" id="UP001224359"/>
    </source>
</evidence>
<dbReference type="InterPro" id="IPR001387">
    <property type="entry name" value="Cro/C1-type_HTH"/>
</dbReference>
<gene>
    <name evidence="2" type="ORF">J2S77_002757</name>
</gene>
<keyword evidence="3" id="KW-1185">Reference proteome</keyword>
<comment type="caution">
    <text evidence="2">The sequence shown here is derived from an EMBL/GenBank/DDBJ whole genome shotgun (WGS) entry which is preliminary data.</text>
</comment>
<evidence type="ECO:0000313" key="2">
    <source>
        <dbReference type="EMBL" id="MDQ0160750.1"/>
    </source>
</evidence>